<dbReference type="AlphaFoldDB" id="A0A2G9CDK9"/>
<gene>
    <name evidence="2" type="ORF">CS062_03810</name>
</gene>
<evidence type="ECO:0000256" key="1">
    <source>
        <dbReference type="SAM" id="MobiDB-lite"/>
    </source>
</evidence>
<accession>A0A2G9CDK9</accession>
<dbReference type="Proteomes" id="UP000231501">
    <property type="component" value="Unassembled WGS sequence"/>
</dbReference>
<dbReference type="OrthoDB" id="8910995at2"/>
<feature type="compositionally biased region" description="Basic and acidic residues" evidence="1">
    <location>
        <begin position="1"/>
        <end position="17"/>
    </location>
</feature>
<dbReference type="EMBL" id="PEOG01000009">
    <property type="protein sequence ID" value="PIM54518.1"/>
    <property type="molecule type" value="Genomic_DNA"/>
</dbReference>
<reference evidence="2 3" key="1">
    <citation type="submission" date="2017-11" db="EMBL/GenBank/DDBJ databases">
        <title>Draft genome sequence of Mitsuaria sp. HWN-4.</title>
        <authorList>
            <person name="Gundlapally S.R."/>
        </authorList>
    </citation>
    <scope>NUCLEOTIDE SEQUENCE [LARGE SCALE GENOMIC DNA]</scope>
    <source>
        <strain evidence="2 3">HWN-4</strain>
    </source>
</reference>
<name>A0A2G9CDK9_9BURK</name>
<proteinExistence type="predicted"/>
<comment type="caution">
    <text evidence="2">The sequence shown here is derived from an EMBL/GenBank/DDBJ whole genome shotgun (WGS) entry which is preliminary data.</text>
</comment>
<evidence type="ECO:0000313" key="2">
    <source>
        <dbReference type="EMBL" id="PIM54518.1"/>
    </source>
</evidence>
<feature type="region of interest" description="Disordered" evidence="1">
    <location>
        <begin position="1"/>
        <end position="102"/>
    </location>
</feature>
<organism evidence="2 3">
    <name type="scientific">Roseateles chitinivorans</name>
    <dbReference type="NCBI Taxonomy" id="2917965"/>
    <lineage>
        <taxon>Bacteria</taxon>
        <taxon>Pseudomonadati</taxon>
        <taxon>Pseudomonadota</taxon>
        <taxon>Betaproteobacteria</taxon>
        <taxon>Burkholderiales</taxon>
        <taxon>Sphaerotilaceae</taxon>
        <taxon>Roseateles</taxon>
    </lineage>
</organism>
<sequence>MAHPDPHRAGAERDQRRHAGQTGELSDLGQQDKSQGRPGTHAPQRREEESRGAAPDDGSSRARSPGSGSGNDTSKDDAHFAPESGEKPEALGGERQPPGGAS</sequence>
<protein>
    <submittedName>
        <fullName evidence="2">Uncharacterized protein</fullName>
    </submittedName>
</protein>
<feature type="compositionally biased region" description="Basic and acidic residues" evidence="1">
    <location>
        <begin position="73"/>
        <end position="89"/>
    </location>
</feature>
<dbReference type="RefSeq" id="WP_099860138.1">
    <property type="nucleotide sequence ID" value="NZ_PEOG01000009.1"/>
</dbReference>
<evidence type="ECO:0000313" key="3">
    <source>
        <dbReference type="Proteomes" id="UP000231501"/>
    </source>
</evidence>
<keyword evidence="3" id="KW-1185">Reference proteome</keyword>